<dbReference type="PANTHER" id="PTHR34153">
    <property type="entry name" value="SI:CH211-262H13.3-RELATED-RELATED"/>
    <property type="match status" value="1"/>
</dbReference>
<dbReference type="OrthoDB" id="6747351at2759"/>
<evidence type="ECO:0000313" key="2">
    <source>
        <dbReference type="EMBL" id="CAH2012317.1"/>
    </source>
</evidence>
<dbReference type="Pfam" id="PF16064">
    <property type="entry name" value="DUF4806"/>
    <property type="match status" value="1"/>
</dbReference>
<dbReference type="PANTHER" id="PTHR34153:SF2">
    <property type="entry name" value="SI:CH211-262H13.3-RELATED"/>
    <property type="match status" value="1"/>
</dbReference>
<dbReference type="EMBL" id="CAKOFQ010008166">
    <property type="protein sequence ID" value="CAH2012317.1"/>
    <property type="molecule type" value="Genomic_DNA"/>
</dbReference>
<dbReference type="Proteomes" id="UP001152888">
    <property type="component" value="Unassembled WGS sequence"/>
</dbReference>
<evidence type="ECO:0000313" key="3">
    <source>
        <dbReference type="Proteomes" id="UP001152888"/>
    </source>
</evidence>
<sequence>MGDHFGDTELSAESSSSIEQNTKCSMDEMCLHLLSSTLSSTNPANNRISLAEGTVQCKSCSEKDKIFKVLVQQGHILRGLVTETLAEVKQLKDELVAKKQTSNTTKSFFTSISLNFPLSSDEDVLLFENYLADTSNFNNAVAELVKIGGIKSYDFVARVAKLILSNELAMKYSWLGRKGKRKFSNMKIADLLIESLLATTLAKSKKEAETAIQLWLRRASDRNTYQMNKKL</sequence>
<reference evidence="2" key="1">
    <citation type="submission" date="2022-03" db="EMBL/GenBank/DDBJ databases">
        <authorList>
            <person name="Sayadi A."/>
        </authorList>
    </citation>
    <scope>NUCLEOTIDE SEQUENCE</scope>
</reference>
<name>A0A9P0MAH0_ACAOB</name>
<dbReference type="AlphaFoldDB" id="A0A9P0MAH0"/>
<keyword evidence="3" id="KW-1185">Reference proteome</keyword>
<gene>
    <name evidence="2" type="ORF">ACAOBT_LOCUS32765</name>
</gene>
<protein>
    <recommendedName>
        <fullName evidence="1">DUF4806 domain-containing protein</fullName>
    </recommendedName>
</protein>
<organism evidence="2 3">
    <name type="scientific">Acanthoscelides obtectus</name>
    <name type="common">Bean weevil</name>
    <name type="synonym">Bruchus obtectus</name>
    <dbReference type="NCBI Taxonomy" id="200917"/>
    <lineage>
        <taxon>Eukaryota</taxon>
        <taxon>Metazoa</taxon>
        <taxon>Ecdysozoa</taxon>
        <taxon>Arthropoda</taxon>
        <taxon>Hexapoda</taxon>
        <taxon>Insecta</taxon>
        <taxon>Pterygota</taxon>
        <taxon>Neoptera</taxon>
        <taxon>Endopterygota</taxon>
        <taxon>Coleoptera</taxon>
        <taxon>Polyphaga</taxon>
        <taxon>Cucujiformia</taxon>
        <taxon>Chrysomeloidea</taxon>
        <taxon>Chrysomelidae</taxon>
        <taxon>Bruchinae</taxon>
        <taxon>Bruchini</taxon>
        <taxon>Acanthoscelides</taxon>
    </lineage>
</organism>
<proteinExistence type="predicted"/>
<dbReference type="InterPro" id="IPR032071">
    <property type="entry name" value="DUF4806"/>
</dbReference>
<evidence type="ECO:0000259" key="1">
    <source>
        <dbReference type="Pfam" id="PF16064"/>
    </source>
</evidence>
<accession>A0A9P0MAH0</accession>
<comment type="caution">
    <text evidence="2">The sequence shown here is derived from an EMBL/GenBank/DDBJ whole genome shotgun (WGS) entry which is preliminary data.</text>
</comment>
<feature type="domain" description="DUF4806" evidence="1">
    <location>
        <begin position="114"/>
        <end position="193"/>
    </location>
</feature>